<evidence type="ECO:0000313" key="1">
    <source>
        <dbReference type="EMBL" id="KXB06839.1"/>
    </source>
</evidence>
<dbReference type="Proteomes" id="UP000070404">
    <property type="component" value="Unassembled WGS sequence"/>
</dbReference>
<reference evidence="1 2" key="1">
    <citation type="journal article" date="2016" name="Sci. Rep.">
        <title>Metabolic traits of an uncultured archaeal lineage -MSBL1- from brine pools of the Red Sea.</title>
        <authorList>
            <person name="Mwirichia R."/>
            <person name="Alam I."/>
            <person name="Rashid M."/>
            <person name="Vinu M."/>
            <person name="Ba-Alawi W."/>
            <person name="Anthony Kamau A."/>
            <person name="Kamanda Ngugi D."/>
            <person name="Goker M."/>
            <person name="Klenk H.P."/>
            <person name="Bajic V."/>
            <person name="Stingl U."/>
        </authorList>
    </citation>
    <scope>NUCLEOTIDE SEQUENCE [LARGE SCALE GENOMIC DNA]</scope>
    <source>
        <strain evidence="1">SCGC-AAA382C18</strain>
    </source>
</reference>
<comment type="caution">
    <text evidence="1">The sequence shown here is derived from an EMBL/GenBank/DDBJ whole genome shotgun (WGS) entry which is preliminary data.</text>
</comment>
<name>A0A133VK73_9EURY</name>
<dbReference type="AlphaFoldDB" id="A0A133VK73"/>
<protein>
    <recommendedName>
        <fullName evidence="3">Transcription factor TFIIB cyclin-like domain-containing protein</fullName>
    </recommendedName>
</protein>
<sequence length="136" mass="15728">MSDRRNTDRDKGKKARDILYQQPKIEELIEEFGLSEDAEKGAVLIYRILVGLGKGLSKTQKSSYAALAVRIAAEHVDDEKPLKKNLAEAIGTSLRTLSRRFKEVTEDEEAKLVLNYLEKRIEKWSRRKERRLQDIL</sequence>
<proteinExistence type="predicted"/>
<gene>
    <name evidence="1" type="ORF">AKJ52_01470</name>
</gene>
<dbReference type="EMBL" id="LHYF01000021">
    <property type="protein sequence ID" value="KXB06839.1"/>
    <property type="molecule type" value="Genomic_DNA"/>
</dbReference>
<accession>A0A133VK73</accession>
<organism evidence="1 2">
    <name type="scientific">candidate division MSBL1 archaeon SCGC-AAA382C18</name>
    <dbReference type="NCBI Taxonomy" id="1698281"/>
    <lineage>
        <taxon>Archaea</taxon>
        <taxon>Methanobacteriati</taxon>
        <taxon>Methanobacteriota</taxon>
        <taxon>candidate division MSBL1</taxon>
    </lineage>
</organism>
<keyword evidence="2" id="KW-1185">Reference proteome</keyword>
<evidence type="ECO:0008006" key="3">
    <source>
        <dbReference type="Google" id="ProtNLM"/>
    </source>
</evidence>
<evidence type="ECO:0000313" key="2">
    <source>
        <dbReference type="Proteomes" id="UP000070404"/>
    </source>
</evidence>